<organism evidence="1 2">
    <name type="scientific">Nostoc punctiforme NIES-2108</name>
    <dbReference type="NCBI Taxonomy" id="1356359"/>
    <lineage>
        <taxon>Bacteria</taxon>
        <taxon>Bacillati</taxon>
        <taxon>Cyanobacteriota</taxon>
        <taxon>Cyanophyceae</taxon>
        <taxon>Nostocales</taxon>
        <taxon>Nostocaceae</taxon>
        <taxon>Nostoc</taxon>
    </lineage>
</organism>
<protein>
    <submittedName>
        <fullName evidence="1">Uncharacterized protein</fullName>
    </submittedName>
</protein>
<gene>
    <name evidence="1" type="ORF">A6769_34295</name>
</gene>
<dbReference type="Proteomes" id="UP000252085">
    <property type="component" value="Unassembled WGS sequence"/>
</dbReference>
<name>A0A367R2E7_NOSPU</name>
<reference evidence="1 2" key="1">
    <citation type="submission" date="2016-04" db="EMBL/GenBank/DDBJ databases">
        <authorList>
            <person name="Evans L.H."/>
            <person name="Alamgir A."/>
            <person name="Owens N."/>
            <person name="Weber N.D."/>
            <person name="Virtaneva K."/>
            <person name="Barbian K."/>
            <person name="Babar A."/>
            <person name="Rosenke K."/>
        </authorList>
    </citation>
    <scope>NUCLEOTIDE SEQUENCE [LARGE SCALE GENOMIC DNA]</scope>
    <source>
        <strain evidence="1">NIES-2108</strain>
    </source>
</reference>
<dbReference type="EMBL" id="LXQE01000192">
    <property type="protein sequence ID" value="RCJ30100.1"/>
    <property type="molecule type" value="Genomic_DNA"/>
</dbReference>
<evidence type="ECO:0000313" key="1">
    <source>
        <dbReference type="EMBL" id="RCJ30100.1"/>
    </source>
</evidence>
<proteinExistence type="predicted"/>
<evidence type="ECO:0000313" key="2">
    <source>
        <dbReference type="Proteomes" id="UP000252085"/>
    </source>
</evidence>
<accession>A0A367R2E7</accession>
<dbReference type="AlphaFoldDB" id="A0A367R2E7"/>
<sequence length="119" mass="13418">MKLIETPQVSWDDYKSQVNLIEIPIPYAGTVGGVSVTGIFYLKDPVEDSYTDGAAIGLVNGTYHLDKNKTEIKLYDPSGNLLRLEIVLSFTDEVLKARLCNRRWNGSWRCSDYVTLASW</sequence>
<comment type="caution">
    <text evidence="1">The sequence shown here is derived from an EMBL/GenBank/DDBJ whole genome shotgun (WGS) entry which is preliminary data.</text>
</comment>